<keyword evidence="2" id="KW-1185">Reference proteome</keyword>
<dbReference type="Proteomes" id="UP000554235">
    <property type="component" value="Unassembled WGS sequence"/>
</dbReference>
<comment type="caution">
    <text evidence="1">The sequence shown here is derived from an EMBL/GenBank/DDBJ whole genome shotgun (WGS) entry which is preliminary data.</text>
</comment>
<reference evidence="1 2" key="1">
    <citation type="submission" date="2020-01" db="EMBL/GenBank/DDBJ databases">
        <title>Identification and distribution of gene clusters putatively required for synthesis of sphingolipid metabolism inhibitors in phylogenetically diverse species of the filamentous fungus Fusarium.</title>
        <authorList>
            <person name="Kim H.-S."/>
            <person name="Busman M."/>
            <person name="Brown D.W."/>
            <person name="Divon H."/>
            <person name="Uhlig S."/>
            <person name="Proctor R.H."/>
        </authorList>
    </citation>
    <scope>NUCLEOTIDE SEQUENCE [LARGE SCALE GENOMIC DNA]</scope>
    <source>
        <strain evidence="1 2">NRRL 20459</strain>
    </source>
</reference>
<dbReference type="AlphaFoldDB" id="A0A8H4KB11"/>
<accession>A0A8H4KB11</accession>
<dbReference type="OrthoDB" id="5416378at2759"/>
<organism evidence="1 2">
    <name type="scientific">Fusarium albosuccineum</name>
    <dbReference type="NCBI Taxonomy" id="1237068"/>
    <lineage>
        <taxon>Eukaryota</taxon>
        <taxon>Fungi</taxon>
        <taxon>Dikarya</taxon>
        <taxon>Ascomycota</taxon>
        <taxon>Pezizomycotina</taxon>
        <taxon>Sordariomycetes</taxon>
        <taxon>Hypocreomycetidae</taxon>
        <taxon>Hypocreales</taxon>
        <taxon>Nectriaceae</taxon>
        <taxon>Fusarium</taxon>
        <taxon>Fusarium decemcellulare species complex</taxon>
    </lineage>
</organism>
<name>A0A8H4KB11_9HYPO</name>
<dbReference type="EMBL" id="JAADYS010003361">
    <property type="protein sequence ID" value="KAF4447922.1"/>
    <property type="molecule type" value="Genomic_DNA"/>
</dbReference>
<proteinExistence type="predicted"/>
<protein>
    <submittedName>
        <fullName evidence="1">3-hydroxybutyryl- dehydratase</fullName>
    </submittedName>
</protein>
<gene>
    <name evidence="1" type="ORF">FALBO_16878</name>
</gene>
<evidence type="ECO:0000313" key="2">
    <source>
        <dbReference type="Proteomes" id="UP000554235"/>
    </source>
</evidence>
<sequence>MTCAVTPHLYNQLPTLQEAEDKVKRVTTKSIPFENLLNGPIRDVFLKHGCEKAFCAFLQHAHHHLEEGEAIVKVNDTGHLMNQQAMNDLVLASNKIVPTTWMVTIDGIAPMELAAVYSE</sequence>
<evidence type="ECO:0000313" key="1">
    <source>
        <dbReference type="EMBL" id="KAF4447922.1"/>
    </source>
</evidence>